<organism evidence="1 2">
    <name type="scientific">Aquibium carbonis</name>
    <dbReference type="NCBI Taxonomy" id="2495581"/>
    <lineage>
        <taxon>Bacteria</taxon>
        <taxon>Pseudomonadati</taxon>
        <taxon>Pseudomonadota</taxon>
        <taxon>Alphaproteobacteria</taxon>
        <taxon>Hyphomicrobiales</taxon>
        <taxon>Phyllobacteriaceae</taxon>
        <taxon>Aquibium</taxon>
    </lineage>
</organism>
<evidence type="ECO:0000313" key="1">
    <source>
        <dbReference type="EMBL" id="RST84809.1"/>
    </source>
</evidence>
<comment type="caution">
    <text evidence="1">The sequence shown here is derived from an EMBL/GenBank/DDBJ whole genome shotgun (WGS) entry which is preliminary data.</text>
</comment>
<dbReference type="AlphaFoldDB" id="A0A3S0A6A2"/>
<keyword evidence="2" id="KW-1185">Reference proteome</keyword>
<evidence type="ECO:0000313" key="2">
    <source>
        <dbReference type="Proteomes" id="UP000278398"/>
    </source>
</evidence>
<gene>
    <name evidence="1" type="ORF">EJC49_18780</name>
</gene>
<dbReference type="Proteomes" id="UP000278398">
    <property type="component" value="Unassembled WGS sequence"/>
</dbReference>
<sequence>MILPTHTPYDGSATPFTIGLKQLDPAAWLEVDRHYEAYLAQKRGLIASDRDTVFRAEPDTLAAQAEVLTLVRDHLIGGFPSIFPGTRQWEAALAALDRIGAEDHPPLLAASLLVQEDLLLMRRGDDGWRLAAASLCFPSSWSLSEKFGRPLDEIHGPVPGFGAGTRPAGLIARMFDNLRLDRPVERLNWSLQTDPALHKPMSSSQRDERAATRQARFGPAPMEAAFIRVERQTLRKLPVSGDVLFTIRIFVDPMAALARHPERAALSSSFAAQLSAMDAEQLDYKGLSADRDRLVEALETMARA</sequence>
<name>A0A3S0A6A2_9HYPH</name>
<dbReference type="OrthoDB" id="5242510at2"/>
<proteinExistence type="predicted"/>
<dbReference type="InterPro" id="IPR021848">
    <property type="entry name" value="HODM_asu-like"/>
</dbReference>
<dbReference type="RefSeq" id="WP_126701473.1">
    <property type="nucleotide sequence ID" value="NZ_RWKW01000073.1"/>
</dbReference>
<accession>A0A3S0A6A2</accession>
<reference evidence="1 2" key="1">
    <citation type="submission" date="2018-12" db="EMBL/GenBank/DDBJ databases">
        <title>Mesorhizobium carbonis sp. nov., isolated from coal mine water.</title>
        <authorList>
            <person name="Xin W."/>
            <person name="Xu Z."/>
            <person name="Xiang F."/>
            <person name="Zhang J."/>
            <person name="Xi L."/>
            <person name="Liu J."/>
        </authorList>
    </citation>
    <scope>NUCLEOTIDE SEQUENCE [LARGE SCALE GENOMIC DNA]</scope>
    <source>
        <strain evidence="1 2">B2.3</strain>
    </source>
</reference>
<dbReference type="EMBL" id="RWKW01000073">
    <property type="protein sequence ID" value="RST84809.1"/>
    <property type="molecule type" value="Genomic_DNA"/>
</dbReference>
<dbReference type="Pfam" id="PF11927">
    <property type="entry name" value="HODM_asu-like"/>
    <property type="match status" value="1"/>
</dbReference>
<protein>
    <submittedName>
        <fullName evidence="1">DUF3445 domain-containing protein</fullName>
    </submittedName>
</protein>